<organism evidence="1 2">
    <name type="scientific">Herbihabitans rhizosphaerae</name>
    <dbReference type="NCBI Taxonomy" id="1872711"/>
    <lineage>
        <taxon>Bacteria</taxon>
        <taxon>Bacillati</taxon>
        <taxon>Actinomycetota</taxon>
        <taxon>Actinomycetes</taxon>
        <taxon>Pseudonocardiales</taxon>
        <taxon>Pseudonocardiaceae</taxon>
        <taxon>Herbihabitans</taxon>
    </lineage>
</organism>
<reference evidence="1 2" key="1">
    <citation type="submission" date="2019-02" db="EMBL/GenBank/DDBJ databases">
        <title>Genomic Encyclopedia of Type Strains, Phase IV (KMG-IV): sequencing the most valuable type-strain genomes for metagenomic binning, comparative biology and taxonomic classification.</title>
        <authorList>
            <person name="Goeker M."/>
        </authorList>
    </citation>
    <scope>NUCLEOTIDE SEQUENCE [LARGE SCALE GENOMIC DNA]</scope>
    <source>
        <strain evidence="1 2">DSM 101727</strain>
    </source>
</reference>
<dbReference type="RefSeq" id="WP_130345204.1">
    <property type="nucleotide sequence ID" value="NZ_SGWQ01000005.1"/>
</dbReference>
<gene>
    <name evidence="1" type="ORF">EV193_105317</name>
</gene>
<keyword evidence="2" id="KW-1185">Reference proteome</keyword>
<comment type="caution">
    <text evidence="1">The sequence shown here is derived from an EMBL/GenBank/DDBJ whole genome shotgun (WGS) entry which is preliminary data.</text>
</comment>
<evidence type="ECO:0000313" key="1">
    <source>
        <dbReference type="EMBL" id="RZS37759.1"/>
    </source>
</evidence>
<dbReference type="InterPro" id="IPR012340">
    <property type="entry name" value="NA-bd_OB-fold"/>
</dbReference>
<name>A0A4Q7KM64_9PSEU</name>
<dbReference type="OrthoDB" id="4559810at2"/>
<evidence type="ECO:0000313" key="2">
    <source>
        <dbReference type="Proteomes" id="UP000294257"/>
    </source>
</evidence>
<accession>A0A4Q7KM64</accession>
<protein>
    <submittedName>
        <fullName evidence="1">Uncharacterized protein</fullName>
    </submittedName>
</protein>
<dbReference type="EMBL" id="SGWQ01000005">
    <property type="protein sequence ID" value="RZS37759.1"/>
    <property type="molecule type" value="Genomic_DNA"/>
</dbReference>
<dbReference type="AlphaFoldDB" id="A0A4Q7KM64"/>
<sequence>MTDPVQGLTGTLTSAIRGSGHLSEVLVAVRGGTELYIARSAEPIDSGATVLIVQVNPGRIVDVVPWTPIGNEMNWHGPGGEG</sequence>
<proteinExistence type="predicted"/>
<dbReference type="Proteomes" id="UP000294257">
    <property type="component" value="Unassembled WGS sequence"/>
</dbReference>
<dbReference type="Gene3D" id="2.40.50.140">
    <property type="entry name" value="Nucleic acid-binding proteins"/>
    <property type="match status" value="1"/>
</dbReference>